<feature type="region of interest" description="Disordered" evidence="1">
    <location>
        <begin position="41"/>
        <end position="79"/>
    </location>
</feature>
<organism evidence="3 4">
    <name type="scientific">Microbispora bryophytorum subsp. camponoti</name>
    <dbReference type="NCBI Taxonomy" id="1677852"/>
    <lineage>
        <taxon>Bacteria</taxon>
        <taxon>Bacillati</taxon>
        <taxon>Actinomycetota</taxon>
        <taxon>Actinomycetes</taxon>
        <taxon>Streptosporangiales</taxon>
        <taxon>Streptosporangiaceae</taxon>
        <taxon>Microbispora</taxon>
    </lineage>
</organism>
<evidence type="ECO:0000256" key="1">
    <source>
        <dbReference type="SAM" id="MobiDB-lite"/>
    </source>
</evidence>
<keyword evidence="2" id="KW-0812">Transmembrane</keyword>
<dbReference type="Proteomes" id="UP000653231">
    <property type="component" value="Unassembled WGS sequence"/>
</dbReference>
<evidence type="ECO:0000313" key="3">
    <source>
        <dbReference type="EMBL" id="MBD3143385.1"/>
    </source>
</evidence>
<dbReference type="RefSeq" id="WP_191051067.1">
    <property type="nucleotide sequence ID" value="NZ_JACXRZ010000005.1"/>
</dbReference>
<evidence type="ECO:0008006" key="5">
    <source>
        <dbReference type="Google" id="ProtNLM"/>
    </source>
</evidence>
<reference evidence="3 4" key="1">
    <citation type="submission" date="2020-09" db="EMBL/GenBank/DDBJ databases">
        <title>Actinomycete isolated from the Camponotus japonicus Mayr.</title>
        <authorList>
            <person name="Gong X."/>
        </authorList>
    </citation>
    <scope>NUCLEOTIDE SEQUENCE [LARGE SCALE GENOMIC DNA]</scope>
    <source>
        <strain evidence="3 4">2C-HV3</strain>
    </source>
</reference>
<keyword evidence="2" id="KW-1133">Transmembrane helix</keyword>
<gene>
    <name evidence="3" type="ORF">IEQ31_09355</name>
</gene>
<feature type="compositionally biased region" description="Low complexity" evidence="1">
    <location>
        <begin position="49"/>
        <end position="74"/>
    </location>
</feature>
<protein>
    <recommendedName>
        <fullName evidence="5">DUF4115 domain-containing protein</fullName>
    </recommendedName>
</protein>
<feature type="transmembrane region" description="Helical" evidence="2">
    <location>
        <begin position="12"/>
        <end position="36"/>
    </location>
</feature>
<keyword evidence="2" id="KW-0472">Membrane</keyword>
<feature type="region of interest" description="Disordered" evidence="1">
    <location>
        <begin position="134"/>
        <end position="157"/>
    </location>
</feature>
<comment type="caution">
    <text evidence="3">The sequence shown here is derived from an EMBL/GenBank/DDBJ whole genome shotgun (WGS) entry which is preliminary data.</text>
</comment>
<keyword evidence="4" id="KW-1185">Reference proteome</keyword>
<dbReference type="EMBL" id="JACXRZ010000005">
    <property type="protein sequence ID" value="MBD3143385.1"/>
    <property type="molecule type" value="Genomic_DNA"/>
</dbReference>
<accession>A0ABR8L1X0</accession>
<proteinExistence type="predicted"/>
<sequence length="157" mass="16107">MGRHRSDPLGIARLALVGLAAVLLLAVIVVGAGALLSTFGSEEPGSGVASTPSPQPSAGSSTGPSTGPSAEPSTPRAPTVRVVCRAERCPVFVRVPGGDVLIDRDLTRGEEASYFQPELDVVLDDASTVQVFENGTVRSPGPAGERQAFSVKRSADQ</sequence>
<name>A0ABR8L1X0_9ACTN</name>
<evidence type="ECO:0000313" key="4">
    <source>
        <dbReference type="Proteomes" id="UP000653231"/>
    </source>
</evidence>
<evidence type="ECO:0000256" key="2">
    <source>
        <dbReference type="SAM" id="Phobius"/>
    </source>
</evidence>